<gene>
    <name evidence="6" type="primary">hisB</name>
    <name evidence="8" type="ORF">SAMN02910265_01672</name>
</gene>
<evidence type="ECO:0000256" key="1">
    <source>
        <dbReference type="ARBA" id="ARBA00005047"/>
    </source>
</evidence>
<dbReference type="SUPFAM" id="SSF54211">
    <property type="entry name" value="Ribosomal protein S5 domain 2-like"/>
    <property type="match status" value="2"/>
</dbReference>
<dbReference type="FunFam" id="3.30.230.40:FF:000001">
    <property type="entry name" value="Imidazoleglycerol-phosphate dehydratase HisB"/>
    <property type="match status" value="1"/>
</dbReference>
<evidence type="ECO:0000256" key="7">
    <source>
        <dbReference type="RuleBase" id="RU000599"/>
    </source>
</evidence>
<comment type="similarity">
    <text evidence="6 7">Belongs to the imidazoleglycerol-phosphate dehydratase family.</text>
</comment>
<comment type="catalytic activity">
    <reaction evidence="6 7">
        <text>D-erythro-1-(imidazol-4-yl)glycerol 3-phosphate = 3-(imidazol-4-yl)-2-oxopropyl phosphate + H2O</text>
        <dbReference type="Rhea" id="RHEA:11040"/>
        <dbReference type="ChEBI" id="CHEBI:15377"/>
        <dbReference type="ChEBI" id="CHEBI:57766"/>
        <dbReference type="ChEBI" id="CHEBI:58278"/>
        <dbReference type="EC" id="4.2.1.19"/>
    </reaction>
</comment>
<sequence>MRTGTIERNTKETQIKVIVTLDGKGRADIDTGIGFFDHMLTALSVHSGISMTVKVKGDLHVDCHHTIEDTGIALGAALGQALGTKSGIVRYGTAYIPMDESLAMASLDLSNRPFLVFNCDFTNQSCGGYDLCMTEEFFRAFAFNSGMTLHINLLYGSNDHHKAEAVYKAVAHALKTAVTENSDGSTLSTKGVL</sequence>
<evidence type="ECO:0000256" key="3">
    <source>
        <dbReference type="ARBA" id="ARBA00022605"/>
    </source>
</evidence>
<keyword evidence="6" id="KW-0963">Cytoplasm</keyword>
<evidence type="ECO:0000256" key="6">
    <source>
        <dbReference type="HAMAP-Rule" id="MF_00076"/>
    </source>
</evidence>
<dbReference type="PANTHER" id="PTHR23133">
    <property type="entry name" value="IMIDAZOLEGLYCEROL-PHOSPHATE DEHYDRATASE HIS7"/>
    <property type="match status" value="1"/>
</dbReference>
<dbReference type="GO" id="GO:0005737">
    <property type="term" value="C:cytoplasm"/>
    <property type="evidence" value="ECO:0007669"/>
    <property type="project" value="UniProtKB-SubCell"/>
</dbReference>
<dbReference type="HAMAP" id="MF_00076">
    <property type="entry name" value="HisB"/>
    <property type="match status" value="1"/>
</dbReference>
<name>A0A1H6JE23_RUMFL</name>
<keyword evidence="5 6" id="KW-0456">Lyase</keyword>
<dbReference type="FunFam" id="3.30.230.40:FF:000003">
    <property type="entry name" value="Imidazoleglycerol-phosphate dehydratase HisB"/>
    <property type="match status" value="1"/>
</dbReference>
<dbReference type="EC" id="4.2.1.19" evidence="6 7"/>
<dbReference type="NCBIfam" id="NF002111">
    <property type="entry name" value="PRK00951.2-1"/>
    <property type="match status" value="1"/>
</dbReference>
<dbReference type="InterPro" id="IPR000807">
    <property type="entry name" value="ImidazoleglycerolP_deHydtase"/>
</dbReference>
<dbReference type="InterPro" id="IPR038494">
    <property type="entry name" value="IGPD_sf"/>
</dbReference>
<evidence type="ECO:0000256" key="2">
    <source>
        <dbReference type="ARBA" id="ARBA00016664"/>
    </source>
</evidence>
<dbReference type="Proteomes" id="UP000183190">
    <property type="component" value="Unassembled WGS sequence"/>
</dbReference>
<dbReference type="OrthoDB" id="9790411at2"/>
<protein>
    <recommendedName>
        <fullName evidence="2 6">Imidazoleglycerol-phosphate dehydratase</fullName>
        <shortName evidence="6">IGPD</shortName>
        <ecNumber evidence="6 7">4.2.1.19</ecNumber>
    </recommendedName>
</protein>
<dbReference type="InterPro" id="IPR020568">
    <property type="entry name" value="Ribosomal_Su5_D2-typ_SF"/>
</dbReference>
<dbReference type="Gene3D" id="3.30.230.40">
    <property type="entry name" value="Imidazole glycerol phosphate dehydratase, domain 1"/>
    <property type="match status" value="2"/>
</dbReference>
<dbReference type="InterPro" id="IPR020565">
    <property type="entry name" value="ImidazoleglycerP_deHydtase_CS"/>
</dbReference>
<dbReference type="PROSITE" id="PS00955">
    <property type="entry name" value="IGP_DEHYDRATASE_2"/>
    <property type="match status" value="1"/>
</dbReference>
<dbReference type="PROSITE" id="PS00954">
    <property type="entry name" value="IGP_DEHYDRATASE_1"/>
    <property type="match status" value="1"/>
</dbReference>
<evidence type="ECO:0000313" key="9">
    <source>
        <dbReference type="Proteomes" id="UP000183190"/>
    </source>
</evidence>
<dbReference type="EMBL" id="FNWV01000005">
    <property type="protein sequence ID" value="SEH60520.1"/>
    <property type="molecule type" value="Genomic_DNA"/>
</dbReference>
<evidence type="ECO:0000313" key="8">
    <source>
        <dbReference type="EMBL" id="SEH60520.1"/>
    </source>
</evidence>
<dbReference type="RefSeq" id="WP_074716315.1">
    <property type="nucleotide sequence ID" value="NZ_FNWV01000005.1"/>
</dbReference>
<dbReference type="UniPathway" id="UPA00031">
    <property type="reaction ID" value="UER00011"/>
</dbReference>
<evidence type="ECO:0000256" key="4">
    <source>
        <dbReference type="ARBA" id="ARBA00023102"/>
    </source>
</evidence>
<evidence type="ECO:0000256" key="5">
    <source>
        <dbReference type="ARBA" id="ARBA00023239"/>
    </source>
</evidence>
<proteinExistence type="inferred from homology"/>
<dbReference type="Pfam" id="PF00475">
    <property type="entry name" value="IGPD"/>
    <property type="match status" value="1"/>
</dbReference>
<reference evidence="8 9" key="1">
    <citation type="submission" date="2016-10" db="EMBL/GenBank/DDBJ databases">
        <authorList>
            <person name="de Groot N.N."/>
        </authorList>
    </citation>
    <scope>NUCLEOTIDE SEQUENCE [LARGE SCALE GENOMIC DNA]</scope>
    <source>
        <strain evidence="8 9">YAD2003</strain>
    </source>
</reference>
<keyword evidence="4 6" id="KW-0368">Histidine biosynthesis</keyword>
<keyword evidence="3 6" id="KW-0028">Amino-acid biosynthesis</keyword>
<dbReference type="PANTHER" id="PTHR23133:SF2">
    <property type="entry name" value="IMIDAZOLEGLYCEROL-PHOSPHATE DEHYDRATASE"/>
    <property type="match status" value="1"/>
</dbReference>
<organism evidence="8 9">
    <name type="scientific">Ruminococcus flavefaciens</name>
    <dbReference type="NCBI Taxonomy" id="1265"/>
    <lineage>
        <taxon>Bacteria</taxon>
        <taxon>Bacillati</taxon>
        <taxon>Bacillota</taxon>
        <taxon>Clostridia</taxon>
        <taxon>Eubacteriales</taxon>
        <taxon>Oscillospiraceae</taxon>
        <taxon>Ruminococcus</taxon>
    </lineage>
</organism>
<dbReference type="CDD" id="cd07914">
    <property type="entry name" value="IGPD"/>
    <property type="match status" value="1"/>
</dbReference>
<comment type="pathway">
    <text evidence="1 6 7">Amino-acid biosynthesis; L-histidine biosynthesis; L-histidine from 5-phospho-alpha-D-ribose 1-diphosphate: step 6/9.</text>
</comment>
<dbReference type="NCBIfam" id="NF002114">
    <property type="entry name" value="PRK00951.2-4"/>
    <property type="match status" value="1"/>
</dbReference>
<comment type="subcellular location">
    <subcellularLocation>
        <location evidence="6 7">Cytoplasm</location>
    </subcellularLocation>
</comment>
<dbReference type="GO" id="GO:0000105">
    <property type="term" value="P:L-histidine biosynthetic process"/>
    <property type="evidence" value="ECO:0007669"/>
    <property type="project" value="UniProtKB-UniRule"/>
</dbReference>
<accession>A0A1H6JE23</accession>
<dbReference type="GO" id="GO:0004424">
    <property type="term" value="F:imidazoleglycerol-phosphate dehydratase activity"/>
    <property type="evidence" value="ECO:0007669"/>
    <property type="project" value="UniProtKB-UniRule"/>
</dbReference>
<dbReference type="AlphaFoldDB" id="A0A1H6JE23"/>